<evidence type="ECO:0000313" key="3">
    <source>
        <dbReference type="Proteomes" id="UP000319449"/>
    </source>
</evidence>
<dbReference type="RefSeq" id="WP_145024117.1">
    <property type="nucleotide sequence ID" value="NZ_VLLN01000020.1"/>
</dbReference>
<organism evidence="2 3">
    <name type="scientific">Geobacter argillaceus</name>
    <dbReference type="NCBI Taxonomy" id="345631"/>
    <lineage>
        <taxon>Bacteria</taxon>
        <taxon>Pseudomonadati</taxon>
        <taxon>Thermodesulfobacteriota</taxon>
        <taxon>Desulfuromonadia</taxon>
        <taxon>Geobacterales</taxon>
        <taxon>Geobacteraceae</taxon>
        <taxon>Geobacter</taxon>
    </lineage>
</organism>
<dbReference type="Pfam" id="PF13557">
    <property type="entry name" value="Phenol_MetA_deg"/>
    <property type="match status" value="1"/>
</dbReference>
<sequence length="247" mass="27611">MVQRLLIIISLLFVSTGPAFAGPPLQTDDTGTPGDKHWEINIAYTLDKRHTVVTHQTPILDLNYGVGDNIQLKYEVPWLVLHENGVGTKSGLGNSVAGMKWRFLDEKRDGVAMSVYPQFEFNNPTNSADRGIVDEGTDLRLPLQATKKFGPVWLNGEVGYTFRQHNDDEWLYGLSSGYEIREDLTLLGEVHGGSTKEFKKHEVVFNVGTQWDFDKKYGLLASIGRSFRSGASGEPNLLLYLGLQIRL</sequence>
<evidence type="ECO:0000313" key="2">
    <source>
        <dbReference type="EMBL" id="TWJ17567.1"/>
    </source>
</evidence>
<name>A0A562VIL7_9BACT</name>
<feature type="signal peptide" evidence="1">
    <location>
        <begin position="1"/>
        <end position="21"/>
    </location>
</feature>
<reference evidence="2 3" key="1">
    <citation type="submission" date="2019-07" db="EMBL/GenBank/DDBJ databases">
        <title>Genomic Encyclopedia of Archaeal and Bacterial Type Strains, Phase II (KMG-II): from individual species to whole genera.</title>
        <authorList>
            <person name="Goeker M."/>
        </authorList>
    </citation>
    <scope>NUCLEOTIDE SEQUENCE [LARGE SCALE GENOMIC DNA]</scope>
    <source>
        <strain evidence="2 3">ATCC BAA-1139</strain>
    </source>
</reference>
<protein>
    <submittedName>
        <fullName evidence="2">Outer membrane putative beta-barrel porin/alpha-amylase</fullName>
    </submittedName>
</protein>
<dbReference type="AlphaFoldDB" id="A0A562VIL7"/>
<comment type="caution">
    <text evidence="2">The sequence shown here is derived from an EMBL/GenBank/DDBJ whole genome shotgun (WGS) entry which is preliminary data.</text>
</comment>
<accession>A0A562VIL7</accession>
<dbReference type="OrthoDB" id="5396016at2"/>
<keyword evidence="1" id="KW-0732">Signal</keyword>
<evidence type="ECO:0000256" key="1">
    <source>
        <dbReference type="SAM" id="SignalP"/>
    </source>
</evidence>
<dbReference type="EMBL" id="VLLN01000020">
    <property type="protein sequence ID" value="TWJ17567.1"/>
    <property type="molecule type" value="Genomic_DNA"/>
</dbReference>
<gene>
    <name evidence="2" type="ORF">JN12_02962</name>
</gene>
<dbReference type="Proteomes" id="UP000319449">
    <property type="component" value="Unassembled WGS sequence"/>
</dbReference>
<proteinExistence type="predicted"/>
<dbReference type="SUPFAM" id="SSF56935">
    <property type="entry name" value="Porins"/>
    <property type="match status" value="1"/>
</dbReference>
<dbReference type="InterPro" id="IPR025737">
    <property type="entry name" value="FApF"/>
</dbReference>
<feature type="chain" id="PRO_5021929467" evidence="1">
    <location>
        <begin position="22"/>
        <end position="247"/>
    </location>
</feature>
<keyword evidence="3" id="KW-1185">Reference proteome</keyword>